<dbReference type="PANTHER" id="PTHR43270:SF8">
    <property type="entry name" value="DI- AND TRIPEPTIDASE DUG2-RELATED"/>
    <property type="match status" value="1"/>
</dbReference>
<accession>I4EJU9</accession>
<dbReference type="GO" id="GO:0008233">
    <property type="term" value="F:peptidase activity"/>
    <property type="evidence" value="ECO:0007669"/>
    <property type="project" value="UniProtKB-KW"/>
</dbReference>
<proteinExistence type="predicted"/>
<dbReference type="GO" id="GO:0009014">
    <property type="term" value="F:succinyl-diaminopimelate desuccinylase activity"/>
    <property type="evidence" value="ECO:0007669"/>
    <property type="project" value="TreeGrafter"/>
</dbReference>
<dbReference type="GO" id="GO:0009089">
    <property type="term" value="P:lysine biosynthetic process via diaminopimelate"/>
    <property type="evidence" value="ECO:0007669"/>
    <property type="project" value="TreeGrafter"/>
</dbReference>
<dbReference type="Pfam" id="PF07687">
    <property type="entry name" value="M20_dimer"/>
    <property type="match status" value="1"/>
</dbReference>
<name>I4EJU9_9BACT</name>
<dbReference type="RefSeq" id="WP_008479528.1">
    <property type="nucleotide sequence ID" value="NZ_CAGS01000362.1"/>
</dbReference>
<evidence type="ECO:0000313" key="6">
    <source>
        <dbReference type="Proteomes" id="UP000004221"/>
    </source>
</evidence>
<protein>
    <submittedName>
        <fullName evidence="5">Peptidase M20</fullName>
    </submittedName>
</protein>
<comment type="caution">
    <text evidence="5">The sequence shown here is derived from an EMBL/GenBank/DDBJ whole genome shotgun (WGS) entry which is preliminary data.</text>
</comment>
<evidence type="ECO:0000256" key="3">
    <source>
        <dbReference type="ARBA" id="ARBA00022801"/>
    </source>
</evidence>
<dbReference type="InterPro" id="IPR011650">
    <property type="entry name" value="Peptidase_M20_dimer"/>
</dbReference>
<dbReference type="EMBL" id="CAGS01000362">
    <property type="protein sequence ID" value="CCF84961.1"/>
    <property type="molecule type" value="Genomic_DNA"/>
</dbReference>
<dbReference type="InterPro" id="IPR051458">
    <property type="entry name" value="Cyt/Met_Dipeptidase"/>
</dbReference>
<keyword evidence="3" id="KW-0378">Hydrolase</keyword>
<organism evidence="5 6">
    <name type="scientific">Nitrolancea hollandica Lb</name>
    <dbReference type="NCBI Taxonomy" id="1129897"/>
    <lineage>
        <taxon>Bacteria</taxon>
        <taxon>Pseudomonadati</taxon>
        <taxon>Thermomicrobiota</taxon>
        <taxon>Thermomicrobia</taxon>
        <taxon>Sphaerobacterales</taxon>
        <taxon>Sphaerobacterineae</taxon>
        <taxon>Sphaerobacteraceae</taxon>
        <taxon>Nitrolancea</taxon>
    </lineage>
</organism>
<dbReference type="PANTHER" id="PTHR43270">
    <property type="entry name" value="BETA-ALA-HIS DIPEPTIDASE"/>
    <property type="match status" value="1"/>
</dbReference>
<evidence type="ECO:0000313" key="5">
    <source>
        <dbReference type="EMBL" id="CCF84961.1"/>
    </source>
</evidence>
<dbReference type="InterPro" id="IPR002933">
    <property type="entry name" value="Peptidase_M20"/>
</dbReference>
<sequence length="471" mass="52031">MASDDRIAQVDAFIEAHAQEFLDDLKQLCAFPSVSAQGVAMVETARFTRDLLEKHGIQARLIPTERYPIVYGELTGTSPATILCYNHYDVQPAEPFELWDSLPFEATQRDGKLFARGASDDKGHIICRLAAVRALTAVYGEVPCSLKFLIEGEEEIGSAYLPEFIEQHTDLLRADACLWEFGGVDYEGRPLTYLGMRGNMYIELRAKRLSRDAHSGLGGSIFPNAAWRIIWALSTFKTPDERILIPGWYDDVREPSEYDLELLAGLPSDDERLKQSFGLDGFLGGVSDADLRRRHVFEPTCTVAGLTSGYQGPGSKTVLPAEATAKVDFRIVPDQDPDDLIAKLEAYLIDQGFDDIEVIRHGDYRAARVDPNDPFIALVAETGEEVYGKPEAIYPMSGGSGPIEPFVRVLHLPVANVGVSYPDSWAHSPNEHIRIDDFINGIKHTARVFARMAERGLATPAGSEAQATRGL</sequence>
<dbReference type="Gene3D" id="3.30.70.360">
    <property type="match status" value="1"/>
</dbReference>
<dbReference type="Pfam" id="PF01546">
    <property type="entry name" value="Peptidase_M20"/>
    <property type="match status" value="1"/>
</dbReference>
<dbReference type="GO" id="GO:0005829">
    <property type="term" value="C:cytosol"/>
    <property type="evidence" value="ECO:0007669"/>
    <property type="project" value="TreeGrafter"/>
</dbReference>
<dbReference type="Proteomes" id="UP000004221">
    <property type="component" value="Unassembled WGS sequence"/>
</dbReference>
<reference evidence="5 6" key="1">
    <citation type="journal article" date="2012" name="ISME J.">
        <title>Nitrification expanded: discovery, physiology and genomics of a nitrite-oxidizing bacterium from the phylum Chloroflexi.</title>
        <authorList>
            <person name="Sorokin D.Y."/>
            <person name="Lucker S."/>
            <person name="Vejmelkova D."/>
            <person name="Kostrikina N.A."/>
            <person name="Kleerebezem R."/>
            <person name="Rijpstra W.I."/>
            <person name="Damste J.S."/>
            <person name="Le Paslier D."/>
            <person name="Muyzer G."/>
            <person name="Wagner M."/>
            <person name="van Loosdrecht M.C."/>
            <person name="Daims H."/>
        </authorList>
    </citation>
    <scope>NUCLEOTIDE SEQUENCE [LARGE SCALE GENOMIC DNA]</scope>
    <source>
        <strain evidence="6">none</strain>
    </source>
</reference>
<dbReference type="AlphaFoldDB" id="I4EJU9"/>
<keyword evidence="2" id="KW-0479">Metal-binding</keyword>
<evidence type="ECO:0000256" key="1">
    <source>
        <dbReference type="ARBA" id="ARBA00022670"/>
    </source>
</evidence>
<dbReference type="SUPFAM" id="SSF53187">
    <property type="entry name" value="Zn-dependent exopeptidases"/>
    <property type="match status" value="1"/>
</dbReference>
<gene>
    <name evidence="5" type="ORF">NITHO_4240014</name>
</gene>
<evidence type="ECO:0000259" key="4">
    <source>
        <dbReference type="Pfam" id="PF07687"/>
    </source>
</evidence>
<dbReference type="Gene3D" id="3.40.630.10">
    <property type="entry name" value="Zn peptidases"/>
    <property type="match status" value="1"/>
</dbReference>
<dbReference type="GO" id="GO:0046872">
    <property type="term" value="F:metal ion binding"/>
    <property type="evidence" value="ECO:0007669"/>
    <property type="project" value="UniProtKB-KW"/>
</dbReference>
<keyword evidence="6" id="KW-1185">Reference proteome</keyword>
<keyword evidence="1" id="KW-0645">Protease</keyword>
<feature type="domain" description="Peptidase M20 dimerisation" evidence="4">
    <location>
        <begin position="211"/>
        <end position="350"/>
    </location>
</feature>
<evidence type="ECO:0000256" key="2">
    <source>
        <dbReference type="ARBA" id="ARBA00022723"/>
    </source>
</evidence>
<dbReference type="GO" id="GO:0006508">
    <property type="term" value="P:proteolysis"/>
    <property type="evidence" value="ECO:0007669"/>
    <property type="project" value="UniProtKB-KW"/>
</dbReference>
<dbReference type="NCBIfam" id="NF005034">
    <property type="entry name" value="PRK06446.1"/>
    <property type="match status" value="1"/>
</dbReference>